<sequence length="97" mass="10063">MAREMPRRYQEVGVIRANGWTRGGPLPLAVQVAASVALGVVLLASGAVRAAHDVPMAIALATMGVALLAHALTQPRSRAARVTDDGSPGRLVGLRTE</sequence>
<dbReference type="Proteomes" id="UP001316384">
    <property type="component" value="Chromosome"/>
</dbReference>
<dbReference type="EMBL" id="CP101987">
    <property type="protein sequence ID" value="UUI71866.1"/>
    <property type="molecule type" value="Genomic_DNA"/>
</dbReference>
<reference evidence="3 4" key="1">
    <citation type="submission" date="2022-07" db="EMBL/GenBank/DDBJ databases">
        <title>Novel species in genus cellulomonas.</title>
        <authorList>
            <person name="Ye L."/>
        </authorList>
    </citation>
    <scope>NUCLEOTIDE SEQUENCE [LARGE SCALE GENOMIC DNA]</scope>
    <source>
        <strain evidence="4">zg-B89</strain>
    </source>
</reference>
<evidence type="ECO:0000313" key="3">
    <source>
        <dbReference type="EMBL" id="UUI71866.1"/>
    </source>
</evidence>
<keyword evidence="2" id="KW-0812">Transmembrane</keyword>
<evidence type="ECO:0000256" key="1">
    <source>
        <dbReference type="SAM" id="MobiDB-lite"/>
    </source>
</evidence>
<feature type="transmembrane region" description="Helical" evidence="2">
    <location>
        <begin position="26"/>
        <end position="48"/>
    </location>
</feature>
<keyword evidence="4" id="KW-1185">Reference proteome</keyword>
<evidence type="ECO:0000313" key="4">
    <source>
        <dbReference type="Proteomes" id="UP001316384"/>
    </source>
</evidence>
<keyword evidence="2" id="KW-0472">Membrane</keyword>
<feature type="region of interest" description="Disordered" evidence="1">
    <location>
        <begin position="77"/>
        <end position="97"/>
    </location>
</feature>
<protein>
    <submittedName>
        <fullName evidence="3">Uncharacterized protein</fullName>
    </submittedName>
</protein>
<keyword evidence="2" id="KW-1133">Transmembrane helix</keyword>
<dbReference type="RefSeq" id="WP_227576900.1">
    <property type="nucleotide sequence ID" value="NZ_CP101987.1"/>
</dbReference>
<organism evidence="3 4">
    <name type="scientific">Cellulomonas xiejunii</name>
    <dbReference type="NCBI Taxonomy" id="2968083"/>
    <lineage>
        <taxon>Bacteria</taxon>
        <taxon>Bacillati</taxon>
        <taxon>Actinomycetota</taxon>
        <taxon>Actinomycetes</taxon>
        <taxon>Micrococcales</taxon>
        <taxon>Cellulomonadaceae</taxon>
        <taxon>Cellulomonas</taxon>
    </lineage>
</organism>
<proteinExistence type="predicted"/>
<name>A0ABY5KN26_9CELL</name>
<gene>
    <name evidence="3" type="ORF">NP048_19100</name>
</gene>
<feature type="transmembrane region" description="Helical" evidence="2">
    <location>
        <begin position="54"/>
        <end position="72"/>
    </location>
</feature>
<evidence type="ECO:0000256" key="2">
    <source>
        <dbReference type="SAM" id="Phobius"/>
    </source>
</evidence>
<accession>A0ABY5KN26</accession>